<sequence>MQLPAQKPVRLQQFDSQCLQLIGSDRPPDKDPLKPLQTNQERETHRERLRNCRVVFLFHLQDHLSVHTLTLTDVSNPDNHRMYPPRGLMAKSEERESSGGGVAVHADEPVLMRYQPPLALASGRILRRLKKRFLTFSLILKHKLQFVNLHQGLTLVSAAL</sequence>
<dbReference type="AlphaFoldDB" id="A0AAV1FE27"/>
<reference evidence="2" key="1">
    <citation type="submission" date="2023-08" db="EMBL/GenBank/DDBJ databases">
        <authorList>
            <person name="Alioto T."/>
            <person name="Alioto T."/>
            <person name="Gomez Garrido J."/>
        </authorList>
    </citation>
    <scope>NUCLEOTIDE SEQUENCE</scope>
</reference>
<accession>A0AAV1FE27</accession>
<organism evidence="2 3">
    <name type="scientific">Xyrichtys novacula</name>
    <name type="common">Pearly razorfish</name>
    <name type="synonym">Hemipteronotus novacula</name>
    <dbReference type="NCBI Taxonomy" id="13765"/>
    <lineage>
        <taxon>Eukaryota</taxon>
        <taxon>Metazoa</taxon>
        <taxon>Chordata</taxon>
        <taxon>Craniata</taxon>
        <taxon>Vertebrata</taxon>
        <taxon>Euteleostomi</taxon>
        <taxon>Actinopterygii</taxon>
        <taxon>Neopterygii</taxon>
        <taxon>Teleostei</taxon>
        <taxon>Neoteleostei</taxon>
        <taxon>Acanthomorphata</taxon>
        <taxon>Eupercaria</taxon>
        <taxon>Labriformes</taxon>
        <taxon>Labridae</taxon>
        <taxon>Xyrichtys</taxon>
    </lineage>
</organism>
<evidence type="ECO:0000313" key="3">
    <source>
        <dbReference type="Proteomes" id="UP001178508"/>
    </source>
</evidence>
<proteinExistence type="predicted"/>
<keyword evidence="3" id="KW-1185">Reference proteome</keyword>
<evidence type="ECO:0000313" key="2">
    <source>
        <dbReference type="EMBL" id="CAJ1059254.1"/>
    </source>
</evidence>
<dbReference type="Proteomes" id="UP001178508">
    <property type="component" value="Chromosome 6"/>
</dbReference>
<dbReference type="EMBL" id="OY660869">
    <property type="protein sequence ID" value="CAJ1059254.1"/>
    <property type="molecule type" value="Genomic_DNA"/>
</dbReference>
<evidence type="ECO:0000256" key="1">
    <source>
        <dbReference type="SAM" id="MobiDB-lite"/>
    </source>
</evidence>
<gene>
    <name evidence="2" type="ORF">XNOV1_A027734</name>
</gene>
<name>A0AAV1FE27_XYRNO</name>
<feature type="region of interest" description="Disordered" evidence="1">
    <location>
        <begin position="23"/>
        <end position="45"/>
    </location>
</feature>
<protein>
    <submittedName>
        <fullName evidence="2">Uncharacterized protein</fullName>
    </submittedName>
</protein>